<accession>A0A6A3C6P6</accession>
<comment type="caution">
    <text evidence="1">The sequence shown here is derived from an EMBL/GenBank/DDBJ whole genome shotgun (WGS) entry which is preliminary data.</text>
</comment>
<evidence type="ECO:0000313" key="1">
    <source>
        <dbReference type="EMBL" id="KAE8724803.1"/>
    </source>
</evidence>
<reference evidence="1" key="1">
    <citation type="submission" date="2019-09" db="EMBL/GenBank/DDBJ databases">
        <title>Draft genome information of white flower Hibiscus syriacus.</title>
        <authorList>
            <person name="Kim Y.-M."/>
        </authorList>
    </citation>
    <scope>NUCLEOTIDE SEQUENCE [LARGE SCALE GENOMIC DNA]</scope>
    <source>
        <strain evidence="1">YM2019G1</strain>
    </source>
</reference>
<dbReference type="EMBL" id="VEPZ02000454">
    <property type="protein sequence ID" value="KAE8724803.1"/>
    <property type="molecule type" value="Genomic_DNA"/>
</dbReference>
<keyword evidence="2" id="KW-1185">Reference proteome</keyword>
<evidence type="ECO:0000313" key="2">
    <source>
        <dbReference type="Proteomes" id="UP000436088"/>
    </source>
</evidence>
<gene>
    <name evidence="1" type="ORF">F3Y22_tig00009942pilonHSYRG00304</name>
</gene>
<name>A0A6A3C6P6_HIBSY</name>
<sequence length="98" mass="10648">MFRWVFWSLRLGRGSGGGGESSGGGRVALGYHTLGFISGAIWTVGSCQIQRQQAEAAEHGIRYLHPYLGRDDNNGEDVELRGLAYEPRLATPVISLLS</sequence>
<protein>
    <submittedName>
        <fullName evidence="1">Uncharacterized protein</fullName>
    </submittedName>
</protein>
<dbReference type="AlphaFoldDB" id="A0A6A3C6P6"/>
<organism evidence="1 2">
    <name type="scientific">Hibiscus syriacus</name>
    <name type="common">Rose of Sharon</name>
    <dbReference type="NCBI Taxonomy" id="106335"/>
    <lineage>
        <taxon>Eukaryota</taxon>
        <taxon>Viridiplantae</taxon>
        <taxon>Streptophyta</taxon>
        <taxon>Embryophyta</taxon>
        <taxon>Tracheophyta</taxon>
        <taxon>Spermatophyta</taxon>
        <taxon>Magnoliopsida</taxon>
        <taxon>eudicotyledons</taxon>
        <taxon>Gunneridae</taxon>
        <taxon>Pentapetalae</taxon>
        <taxon>rosids</taxon>
        <taxon>malvids</taxon>
        <taxon>Malvales</taxon>
        <taxon>Malvaceae</taxon>
        <taxon>Malvoideae</taxon>
        <taxon>Hibiscus</taxon>
    </lineage>
</organism>
<proteinExistence type="predicted"/>
<dbReference type="Proteomes" id="UP000436088">
    <property type="component" value="Unassembled WGS sequence"/>
</dbReference>